<comment type="caution">
    <text evidence="3">The sequence shown here is derived from an EMBL/GenBank/DDBJ whole genome shotgun (WGS) entry which is preliminary data.</text>
</comment>
<feature type="transmembrane region" description="Helical" evidence="1">
    <location>
        <begin position="59"/>
        <end position="84"/>
    </location>
</feature>
<keyword evidence="2" id="KW-0732">Signal</keyword>
<feature type="chain" id="PRO_5003864717" evidence="2">
    <location>
        <begin position="36"/>
        <end position="131"/>
    </location>
</feature>
<sequence>MAFSTPPWRSFQAGSAWMAATLMFLLAIGAVEVESEKETMLGVECSIDILCRLMLGFPAVAYIHLTGLSVRGTFGSVIIMAPLLKTRLMRGSAWVACRFASAPRPVRPVRQKSTRTVVSYRHVRTAEGQAR</sequence>
<dbReference type="VEuPathDB" id="FungiDB:MPH_01385"/>
<proteinExistence type="predicted"/>
<name>K2S358_MACPH</name>
<organism evidence="3 4">
    <name type="scientific">Macrophomina phaseolina (strain MS6)</name>
    <name type="common">Charcoal rot fungus</name>
    <dbReference type="NCBI Taxonomy" id="1126212"/>
    <lineage>
        <taxon>Eukaryota</taxon>
        <taxon>Fungi</taxon>
        <taxon>Dikarya</taxon>
        <taxon>Ascomycota</taxon>
        <taxon>Pezizomycotina</taxon>
        <taxon>Dothideomycetes</taxon>
        <taxon>Dothideomycetes incertae sedis</taxon>
        <taxon>Botryosphaeriales</taxon>
        <taxon>Botryosphaeriaceae</taxon>
        <taxon>Macrophomina</taxon>
    </lineage>
</organism>
<evidence type="ECO:0000256" key="2">
    <source>
        <dbReference type="SAM" id="SignalP"/>
    </source>
</evidence>
<dbReference type="AlphaFoldDB" id="K2S358"/>
<dbReference type="InParanoid" id="K2S358"/>
<dbReference type="Proteomes" id="UP000007129">
    <property type="component" value="Unassembled WGS sequence"/>
</dbReference>
<keyword evidence="1" id="KW-1133">Transmembrane helix</keyword>
<evidence type="ECO:0000256" key="1">
    <source>
        <dbReference type="SAM" id="Phobius"/>
    </source>
</evidence>
<evidence type="ECO:0000313" key="4">
    <source>
        <dbReference type="Proteomes" id="UP000007129"/>
    </source>
</evidence>
<dbReference type="EMBL" id="AHHD01000052">
    <property type="protein sequence ID" value="EKG21393.1"/>
    <property type="molecule type" value="Genomic_DNA"/>
</dbReference>
<accession>K2S358</accession>
<feature type="signal peptide" evidence="2">
    <location>
        <begin position="1"/>
        <end position="35"/>
    </location>
</feature>
<gene>
    <name evidence="3" type="ORF">MPH_01385</name>
</gene>
<dbReference type="HOGENOM" id="CLU_1928011_0_0_1"/>
<evidence type="ECO:0000313" key="3">
    <source>
        <dbReference type="EMBL" id="EKG21393.1"/>
    </source>
</evidence>
<keyword evidence="1" id="KW-0812">Transmembrane</keyword>
<protein>
    <submittedName>
        <fullName evidence="3">Uncharacterized protein</fullName>
    </submittedName>
</protein>
<reference evidence="3 4" key="1">
    <citation type="journal article" date="2012" name="BMC Genomics">
        <title>Tools to kill: Genome of one of the most destructive plant pathogenic fungi Macrophomina phaseolina.</title>
        <authorList>
            <person name="Islam M.S."/>
            <person name="Haque M.S."/>
            <person name="Islam M.M."/>
            <person name="Emdad E.M."/>
            <person name="Halim A."/>
            <person name="Hossen Q.M.M."/>
            <person name="Hossain M.Z."/>
            <person name="Ahmed B."/>
            <person name="Rahim S."/>
            <person name="Rahman M.S."/>
            <person name="Alam M.M."/>
            <person name="Hou S."/>
            <person name="Wan X."/>
            <person name="Saito J.A."/>
            <person name="Alam M."/>
        </authorList>
    </citation>
    <scope>NUCLEOTIDE SEQUENCE [LARGE SCALE GENOMIC DNA]</scope>
    <source>
        <strain evidence="3 4">MS6</strain>
    </source>
</reference>
<keyword evidence="1" id="KW-0472">Membrane</keyword>